<dbReference type="AlphaFoldDB" id="A0A0A9FPH9"/>
<accession>A0A0A9FPH9</accession>
<sequence>MCAWSICPIAPLNIIGFSHSRRSPFSNLILKFLVNP</sequence>
<name>A0A0A9FPH9_ARUDO</name>
<organism evidence="1">
    <name type="scientific">Arundo donax</name>
    <name type="common">Giant reed</name>
    <name type="synonym">Donax arundinaceus</name>
    <dbReference type="NCBI Taxonomy" id="35708"/>
    <lineage>
        <taxon>Eukaryota</taxon>
        <taxon>Viridiplantae</taxon>
        <taxon>Streptophyta</taxon>
        <taxon>Embryophyta</taxon>
        <taxon>Tracheophyta</taxon>
        <taxon>Spermatophyta</taxon>
        <taxon>Magnoliopsida</taxon>
        <taxon>Liliopsida</taxon>
        <taxon>Poales</taxon>
        <taxon>Poaceae</taxon>
        <taxon>PACMAD clade</taxon>
        <taxon>Arundinoideae</taxon>
        <taxon>Arundineae</taxon>
        <taxon>Arundo</taxon>
    </lineage>
</organism>
<reference evidence="1" key="1">
    <citation type="submission" date="2014-09" db="EMBL/GenBank/DDBJ databases">
        <authorList>
            <person name="Magalhaes I.L.F."/>
            <person name="Oliveira U."/>
            <person name="Santos F.R."/>
            <person name="Vidigal T.H.D.A."/>
            <person name="Brescovit A.D."/>
            <person name="Santos A.J."/>
        </authorList>
    </citation>
    <scope>NUCLEOTIDE SEQUENCE</scope>
    <source>
        <tissue evidence="1">Shoot tissue taken approximately 20 cm above the soil surface</tissue>
    </source>
</reference>
<evidence type="ECO:0000313" key="1">
    <source>
        <dbReference type="EMBL" id="JAE12211.1"/>
    </source>
</evidence>
<protein>
    <submittedName>
        <fullName evidence="1">Uncharacterized protein</fullName>
    </submittedName>
</protein>
<reference evidence="1" key="2">
    <citation type="journal article" date="2015" name="Data Brief">
        <title>Shoot transcriptome of the giant reed, Arundo donax.</title>
        <authorList>
            <person name="Barrero R.A."/>
            <person name="Guerrero F.D."/>
            <person name="Moolhuijzen P."/>
            <person name="Goolsby J.A."/>
            <person name="Tidwell J."/>
            <person name="Bellgard S.E."/>
            <person name="Bellgard M.I."/>
        </authorList>
    </citation>
    <scope>NUCLEOTIDE SEQUENCE</scope>
    <source>
        <tissue evidence="1">Shoot tissue taken approximately 20 cm above the soil surface</tissue>
    </source>
</reference>
<dbReference type="EMBL" id="GBRH01185685">
    <property type="protein sequence ID" value="JAE12211.1"/>
    <property type="molecule type" value="Transcribed_RNA"/>
</dbReference>
<proteinExistence type="predicted"/>